<organism evidence="2 3">
    <name type="scientific">Otariodibacter oris</name>
    <dbReference type="NCBI Taxonomy" id="1032623"/>
    <lineage>
        <taxon>Bacteria</taxon>
        <taxon>Pseudomonadati</taxon>
        <taxon>Pseudomonadota</taxon>
        <taxon>Gammaproteobacteria</taxon>
        <taxon>Pasteurellales</taxon>
        <taxon>Pasteurellaceae</taxon>
        <taxon>Otariodibacter</taxon>
    </lineage>
</organism>
<name>A0A420XH76_9PAST</name>
<proteinExistence type="predicted"/>
<evidence type="ECO:0000313" key="2">
    <source>
        <dbReference type="EMBL" id="RKR72834.1"/>
    </source>
</evidence>
<dbReference type="Pfam" id="PF01755">
    <property type="entry name" value="Glyco_transf_25"/>
    <property type="match status" value="1"/>
</dbReference>
<dbReference type="GO" id="GO:0016740">
    <property type="term" value="F:transferase activity"/>
    <property type="evidence" value="ECO:0007669"/>
    <property type="project" value="UniProtKB-KW"/>
</dbReference>
<dbReference type="EMBL" id="RBJC01000005">
    <property type="protein sequence ID" value="RKR72834.1"/>
    <property type="molecule type" value="Genomic_DNA"/>
</dbReference>
<gene>
    <name evidence="2" type="ORF">DES31_1001</name>
</gene>
<dbReference type="OrthoDB" id="9816113at2"/>
<evidence type="ECO:0000259" key="1">
    <source>
        <dbReference type="Pfam" id="PF01755"/>
    </source>
</evidence>
<reference evidence="2 3" key="1">
    <citation type="submission" date="2018-10" db="EMBL/GenBank/DDBJ databases">
        <title>Genomic Encyclopedia of Type Strains, Phase IV (KMG-IV): sequencing the most valuable type-strain genomes for metagenomic binning, comparative biology and taxonomic classification.</title>
        <authorList>
            <person name="Goeker M."/>
        </authorList>
    </citation>
    <scope>NUCLEOTIDE SEQUENCE [LARGE SCALE GENOMIC DNA]</scope>
    <source>
        <strain evidence="2 3">DSM 23800</strain>
    </source>
</reference>
<dbReference type="InterPro" id="IPR002654">
    <property type="entry name" value="Glyco_trans_25"/>
</dbReference>
<keyword evidence="2" id="KW-0808">Transferase</keyword>
<dbReference type="AlphaFoldDB" id="A0A420XH76"/>
<keyword evidence="3" id="KW-1185">Reference proteome</keyword>
<accession>A0A420XH76</accession>
<protein>
    <submittedName>
        <fullName evidence="2">Glycosyl transferase family 25</fullName>
    </submittedName>
</protein>
<sequence>MINNYVISLESATERREHIKKEFEEKNISFEFFDAISPTVELINIYLPNINKSTLTKGEKGCLLSHFLLWKKCIENNFDYIAIFEDDVILSEDANKFLSQIDWLNERFNTQDNIIIKLETFLQPVKVSESNITSYYNKNFLNLETIHFGTAGYIITYQVAKYLVNILSSMKDNEFKPADWIIFEQMHINSKNKIYQVSPAICVQEQQINRENSKLSSQLEKERKLNIKYTKKTIIEKVIYKLHKPIRIIKKINHLKDKVKIPFYYKGKKYD</sequence>
<evidence type="ECO:0000313" key="3">
    <source>
        <dbReference type="Proteomes" id="UP000280099"/>
    </source>
</evidence>
<dbReference type="RefSeq" id="WP_121122652.1">
    <property type="nucleotide sequence ID" value="NZ_CP016604.1"/>
</dbReference>
<dbReference type="Proteomes" id="UP000280099">
    <property type="component" value="Unassembled WGS sequence"/>
</dbReference>
<feature type="domain" description="Glycosyl transferase family 25" evidence="1">
    <location>
        <begin position="1"/>
        <end position="171"/>
    </location>
</feature>
<comment type="caution">
    <text evidence="2">The sequence shown here is derived from an EMBL/GenBank/DDBJ whole genome shotgun (WGS) entry which is preliminary data.</text>
</comment>
<dbReference type="CDD" id="cd06532">
    <property type="entry name" value="Glyco_transf_25"/>
    <property type="match status" value="1"/>
</dbReference>